<evidence type="ECO:0000313" key="3">
    <source>
        <dbReference type="Proteomes" id="UP000831787"/>
    </source>
</evidence>
<dbReference type="PANTHER" id="PTHR30354">
    <property type="entry name" value="GNT FAMILY GLUCONATE TRANSPORTER"/>
    <property type="match status" value="1"/>
</dbReference>
<feature type="transmembrane region" description="Helical" evidence="1">
    <location>
        <begin position="398"/>
        <end position="414"/>
    </location>
</feature>
<feature type="transmembrane region" description="Helical" evidence="1">
    <location>
        <begin position="5"/>
        <end position="23"/>
    </location>
</feature>
<reference evidence="2 3" key="1">
    <citation type="submission" date="2022-04" db="EMBL/GenBank/DDBJ databases">
        <title>Halobacillus sp. isolated from saltern.</title>
        <authorList>
            <person name="Won M."/>
            <person name="Lee C.-M."/>
            <person name="Woen H.-Y."/>
            <person name="Kwon S.-W."/>
        </authorList>
    </citation>
    <scope>NUCLEOTIDE SEQUENCE [LARGE SCALE GENOMIC DNA]</scope>
    <source>
        <strain evidence="2 3">SSBR10-3</strain>
    </source>
</reference>
<gene>
    <name evidence="2" type="ORF">MUN89_19405</name>
</gene>
<dbReference type="PANTHER" id="PTHR30354:SF25">
    <property type="entry name" value="INNER MEMBRANE PERMEASE YGBN"/>
    <property type="match status" value="1"/>
</dbReference>
<dbReference type="PIRSF" id="PIRSF002746">
    <property type="entry name" value="Gluconate_transporter"/>
    <property type="match status" value="1"/>
</dbReference>
<dbReference type="EMBL" id="CP095073">
    <property type="protein sequence ID" value="UOQ44009.1"/>
    <property type="molecule type" value="Genomic_DNA"/>
</dbReference>
<proteinExistence type="predicted"/>
<feature type="transmembrane region" description="Helical" evidence="1">
    <location>
        <begin position="317"/>
        <end position="340"/>
    </location>
</feature>
<feature type="transmembrane region" description="Helical" evidence="1">
    <location>
        <begin position="58"/>
        <end position="77"/>
    </location>
</feature>
<feature type="transmembrane region" description="Helical" evidence="1">
    <location>
        <begin position="352"/>
        <end position="377"/>
    </location>
</feature>
<sequence length="459" mass="48646">MESTAWLIIVACFGVALLLFLVMKTKLQAFVALMVVSFLVGLAVGMPPEKIIQTFKDGMGGTLAFIAIIIGLGAMFGEVLKVSGGAERLALTLLNKFGEKKSPWALSIAGLIISIPVFLDVALVILMPILYSLTRKSNKSLLYYGIPLLAGLIVAHGMIPPTPGPIASASLIGADLGWVILFGLIAGIPAMILAGPIFGDYISKKVHLGIPEFMQEQAAALSEKEEKGEVIYNGKELPSFWNVISIILLPIILILFSTTADVLLPEESTLRSVLVFIGHPFVALTIATLLTFYIFGTKRGYSKYEIQKLTTKALEPAGIIILVTGAGGVFGEMLVASGIGDVLANAMEKTDLPLVVFAFITAAVVRVAQGSVTVSMVTASSLVAPLLSSFDVSEPMKGILVIAVASGATIASHVNDSGFWMVNRYFGMTEGETLKSWTIMSTIVALVGFAVCLLLSLFA</sequence>
<organism evidence="2 3">
    <name type="scientific">Halobacillus salinarum</name>
    <dbReference type="NCBI Taxonomy" id="2932257"/>
    <lineage>
        <taxon>Bacteria</taxon>
        <taxon>Bacillati</taxon>
        <taxon>Bacillota</taxon>
        <taxon>Bacilli</taxon>
        <taxon>Bacillales</taxon>
        <taxon>Bacillaceae</taxon>
        <taxon>Halobacillus</taxon>
    </lineage>
</organism>
<dbReference type="Proteomes" id="UP000831787">
    <property type="component" value="Chromosome"/>
</dbReference>
<keyword evidence="1" id="KW-1133">Transmembrane helix</keyword>
<evidence type="ECO:0000313" key="2">
    <source>
        <dbReference type="EMBL" id="UOQ44009.1"/>
    </source>
</evidence>
<keyword evidence="1" id="KW-0812">Transmembrane</keyword>
<dbReference type="InterPro" id="IPR003474">
    <property type="entry name" value="Glcn_transporter"/>
</dbReference>
<feature type="transmembrane region" description="Helical" evidence="1">
    <location>
        <begin position="104"/>
        <end position="129"/>
    </location>
</feature>
<feature type="transmembrane region" description="Helical" evidence="1">
    <location>
        <begin position="272"/>
        <end position="296"/>
    </location>
</feature>
<dbReference type="RefSeq" id="WP_244709624.1">
    <property type="nucleotide sequence ID" value="NZ_CP095073.1"/>
</dbReference>
<accession>A0ABY4EK53</accession>
<name>A0ABY4EK53_9BACI</name>
<feature type="transmembrane region" description="Helical" evidence="1">
    <location>
        <begin position="179"/>
        <end position="198"/>
    </location>
</feature>
<evidence type="ECO:0000256" key="1">
    <source>
        <dbReference type="SAM" id="Phobius"/>
    </source>
</evidence>
<dbReference type="NCBIfam" id="TIGR00791">
    <property type="entry name" value="gntP"/>
    <property type="match status" value="1"/>
</dbReference>
<feature type="transmembrane region" description="Helical" evidence="1">
    <location>
        <begin position="434"/>
        <end position="458"/>
    </location>
</feature>
<dbReference type="Pfam" id="PF02447">
    <property type="entry name" value="GntP_permease"/>
    <property type="match status" value="1"/>
</dbReference>
<feature type="transmembrane region" description="Helical" evidence="1">
    <location>
        <begin position="29"/>
        <end position="46"/>
    </location>
</feature>
<protein>
    <submittedName>
        <fullName evidence="2">GntP family permease</fullName>
    </submittedName>
</protein>
<keyword evidence="3" id="KW-1185">Reference proteome</keyword>
<feature type="transmembrane region" description="Helical" evidence="1">
    <location>
        <begin position="240"/>
        <end position="260"/>
    </location>
</feature>
<feature type="transmembrane region" description="Helical" evidence="1">
    <location>
        <begin position="141"/>
        <end position="159"/>
    </location>
</feature>
<keyword evidence="1" id="KW-0472">Membrane</keyword>